<dbReference type="GeneID" id="54781012"/>
<dbReference type="EMBL" id="SWFT01000067">
    <property type="protein sequence ID" value="KAA8903475.1"/>
    <property type="molecule type" value="Genomic_DNA"/>
</dbReference>
<name>A0A642UWW3_DIURU</name>
<feature type="region of interest" description="Disordered" evidence="1">
    <location>
        <begin position="150"/>
        <end position="210"/>
    </location>
</feature>
<organism evidence="2 3">
    <name type="scientific">Diutina rugosa</name>
    <name type="common">Yeast</name>
    <name type="synonym">Candida rugosa</name>
    <dbReference type="NCBI Taxonomy" id="5481"/>
    <lineage>
        <taxon>Eukaryota</taxon>
        <taxon>Fungi</taxon>
        <taxon>Dikarya</taxon>
        <taxon>Ascomycota</taxon>
        <taxon>Saccharomycotina</taxon>
        <taxon>Pichiomycetes</taxon>
        <taxon>Debaryomycetaceae</taxon>
        <taxon>Diutina</taxon>
    </lineage>
</organism>
<feature type="region of interest" description="Disordered" evidence="1">
    <location>
        <begin position="255"/>
        <end position="280"/>
    </location>
</feature>
<evidence type="ECO:0000313" key="3">
    <source>
        <dbReference type="Proteomes" id="UP000449547"/>
    </source>
</evidence>
<reference evidence="2 3" key="1">
    <citation type="submission" date="2019-07" db="EMBL/GenBank/DDBJ databases">
        <title>Genome assembly of two rare yeast pathogens: Diutina rugosa and Trichomonascus ciferrii.</title>
        <authorList>
            <person name="Mixao V."/>
            <person name="Saus E."/>
            <person name="Hansen A."/>
            <person name="Lass-Flor C."/>
            <person name="Gabaldon T."/>
        </authorList>
    </citation>
    <scope>NUCLEOTIDE SEQUENCE [LARGE SCALE GENOMIC DNA]</scope>
    <source>
        <strain evidence="2 3">CBS 613</strain>
    </source>
</reference>
<feature type="region of interest" description="Disordered" evidence="1">
    <location>
        <begin position="85"/>
        <end position="110"/>
    </location>
</feature>
<evidence type="ECO:0000313" key="2">
    <source>
        <dbReference type="EMBL" id="KAA8903475.1"/>
    </source>
</evidence>
<protein>
    <submittedName>
        <fullName evidence="2">Uncharacterized protein</fullName>
    </submittedName>
</protein>
<keyword evidence="3" id="KW-1185">Reference proteome</keyword>
<sequence>MSAIKGAVGKVGHGIKKVFSHDDDTVVLDVKDIEENSGGVRVYDCTTQGKEHDDAMKQEELAEPERMDDYARIENDNPLFTSFARQKDKKEHGHFYSPKDDQGIYRENIGKGTKPLQEGWLEHTHGPLFSAPEFTEELENQEELTKLATPGNLKQSEYSGKPKSEVDCKEAHSANRSVFNKSGIDSVRHEEEEGTYVHQDMADLSPSSSRHRRFDMGEWRDDWKGWDPLNKVSGYMPSMPKPDLGLGNLGKDIGKEMGGFKDHIKRPHVKSPKVSPKPSN</sequence>
<feature type="compositionally biased region" description="Basic and acidic residues" evidence="1">
    <location>
        <begin position="160"/>
        <end position="173"/>
    </location>
</feature>
<accession>A0A642UWW3</accession>
<proteinExistence type="predicted"/>
<gene>
    <name evidence="2" type="ORF">DIURU_002361</name>
</gene>
<dbReference type="AlphaFoldDB" id="A0A642UWW3"/>
<evidence type="ECO:0000256" key="1">
    <source>
        <dbReference type="SAM" id="MobiDB-lite"/>
    </source>
</evidence>
<dbReference type="Proteomes" id="UP000449547">
    <property type="component" value="Unassembled WGS sequence"/>
</dbReference>
<comment type="caution">
    <text evidence="2">The sequence shown here is derived from an EMBL/GenBank/DDBJ whole genome shotgun (WGS) entry which is preliminary data.</text>
</comment>
<dbReference type="RefSeq" id="XP_034012777.1">
    <property type="nucleotide sequence ID" value="XM_034155004.1"/>
</dbReference>
<feature type="compositionally biased region" description="Basic and acidic residues" evidence="1">
    <location>
        <begin position="85"/>
        <end position="104"/>
    </location>
</feature>
<dbReference type="VEuPathDB" id="FungiDB:DIURU_002361"/>